<dbReference type="Pfam" id="PF13041">
    <property type="entry name" value="PPR_2"/>
    <property type="match status" value="4"/>
</dbReference>
<dbReference type="FunFam" id="1.25.40.10:FF:000227">
    <property type="entry name" value="Pentatricopeptide repeat-containing protein At3g13880"/>
    <property type="match status" value="1"/>
</dbReference>
<dbReference type="FunFam" id="1.25.40.10:FF:000090">
    <property type="entry name" value="Pentatricopeptide repeat-containing protein, chloroplastic"/>
    <property type="match status" value="1"/>
</dbReference>
<feature type="repeat" description="PPR" evidence="2">
    <location>
        <begin position="240"/>
        <end position="274"/>
    </location>
</feature>
<evidence type="ECO:0008006" key="4">
    <source>
        <dbReference type="Google" id="ProtNLM"/>
    </source>
</evidence>
<feature type="repeat" description="PPR" evidence="2">
    <location>
        <begin position="376"/>
        <end position="410"/>
    </location>
</feature>
<dbReference type="Gene3D" id="1.25.40.10">
    <property type="entry name" value="Tetratricopeptide repeat domain"/>
    <property type="match status" value="5"/>
</dbReference>
<feature type="repeat" description="PPR" evidence="2">
    <location>
        <begin position="37"/>
        <end position="71"/>
    </location>
</feature>
<gene>
    <name evidence="3" type="ORF">EUGRSUZ_J02031</name>
</gene>
<dbReference type="InterPro" id="IPR046960">
    <property type="entry name" value="PPR_At4g14850-like_plant"/>
</dbReference>
<reference evidence="3" key="1">
    <citation type="submission" date="2013-07" db="EMBL/GenBank/DDBJ databases">
        <title>The genome of Eucalyptus grandis.</title>
        <authorList>
            <person name="Schmutz J."/>
            <person name="Hayes R."/>
            <person name="Myburg A."/>
            <person name="Tuskan G."/>
            <person name="Grattapaglia D."/>
            <person name="Rokhsar D.S."/>
        </authorList>
    </citation>
    <scope>NUCLEOTIDE SEQUENCE</scope>
    <source>
        <tissue evidence="3">Leaf extractions</tissue>
    </source>
</reference>
<name>A0A059AG64_EUCGR</name>
<protein>
    <recommendedName>
        <fullName evidence="4">Pentacotripeptide-repeat region of PRORP domain-containing protein</fullName>
    </recommendedName>
</protein>
<dbReference type="GO" id="GO:0009451">
    <property type="term" value="P:RNA modification"/>
    <property type="evidence" value="ECO:0007669"/>
    <property type="project" value="InterPro"/>
</dbReference>
<dbReference type="AlphaFoldDB" id="A0A059AG64"/>
<accession>A0A059AG64</accession>
<dbReference type="PANTHER" id="PTHR24015">
    <property type="entry name" value="OS07G0578800 PROTEIN-RELATED"/>
    <property type="match status" value="1"/>
</dbReference>
<feature type="repeat" description="PPR" evidence="2">
    <location>
        <begin position="341"/>
        <end position="375"/>
    </location>
</feature>
<dbReference type="InterPro" id="IPR002885">
    <property type="entry name" value="PPR_rpt"/>
</dbReference>
<dbReference type="Gramene" id="KCW52656">
    <property type="protein sequence ID" value="KCW52656"/>
    <property type="gene ID" value="EUGRSUZ_J02031"/>
</dbReference>
<dbReference type="eggNOG" id="KOG4197">
    <property type="taxonomic scope" value="Eukaryota"/>
</dbReference>
<dbReference type="Pfam" id="PF20431">
    <property type="entry name" value="E_motif"/>
    <property type="match status" value="1"/>
</dbReference>
<dbReference type="PROSITE" id="PS51375">
    <property type="entry name" value="PPR"/>
    <property type="match status" value="6"/>
</dbReference>
<proteinExistence type="predicted"/>
<evidence type="ECO:0000313" key="3">
    <source>
        <dbReference type="EMBL" id="KCW52656.1"/>
    </source>
</evidence>
<dbReference type="NCBIfam" id="TIGR00756">
    <property type="entry name" value="PPR"/>
    <property type="match status" value="5"/>
</dbReference>
<organism evidence="3">
    <name type="scientific">Eucalyptus grandis</name>
    <name type="common">Flooded gum</name>
    <dbReference type="NCBI Taxonomy" id="71139"/>
    <lineage>
        <taxon>Eukaryota</taxon>
        <taxon>Viridiplantae</taxon>
        <taxon>Streptophyta</taxon>
        <taxon>Embryophyta</taxon>
        <taxon>Tracheophyta</taxon>
        <taxon>Spermatophyta</taxon>
        <taxon>Magnoliopsida</taxon>
        <taxon>eudicotyledons</taxon>
        <taxon>Gunneridae</taxon>
        <taxon>Pentapetalae</taxon>
        <taxon>rosids</taxon>
        <taxon>malvids</taxon>
        <taxon>Myrtales</taxon>
        <taxon>Myrtaceae</taxon>
        <taxon>Myrtoideae</taxon>
        <taxon>Eucalypteae</taxon>
        <taxon>Eucalyptus</taxon>
    </lineage>
</organism>
<dbReference type="OMA" id="LWPNDPA"/>
<dbReference type="InterPro" id="IPR046848">
    <property type="entry name" value="E_motif"/>
</dbReference>
<sequence>MGFASNVYLCSALVDMYGKCGRISRARDLFEELGERSAVTWNSLISGYLHVGWPRIAVDLFLKMLEAGIAPTPHSGSTVLVACAQLRDSDIGRQMHALGLKAGFGRNVVFGTGLIDMYSKCSKLEDSRRVFDRMACRNDITWTTMITGHAQSEQPSEAMILLRGMMRQDLRPNYVTYNSVLCSLSNPDYSNWCKQVHCRVIVAGFESNMYIAVTLVAVYSECGCSLEDFRKVCLGVRIWDQISWNAVITGYANLDDGKEAVNCFCKMREAGICTDFFTFASTLKAVGSFSALEEGKQIHALILKSGHASHMYVQNGLVSVYARCGTLGDAEKVFSSMEERDVISWNTLLSSYAHHGFGGEAVEVFERMRRTDIKPDSTTFLAVLTACGHVGLVEKGLEFFSLMRSSDFLEPPKLEHYATIVNLFGRAGHLEEAEEFVHGMPVKPGPSVYKALLSSCRIHGNKEIALRSAKKLLELCPDDPATYVLLSNVLLTGCEWIDAAEIRALMCDRRVQKKPGSSWL</sequence>
<dbReference type="InParanoid" id="A0A059AG64"/>
<dbReference type="Pfam" id="PF01535">
    <property type="entry name" value="PPR"/>
    <property type="match status" value="3"/>
</dbReference>
<dbReference type="GO" id="GO:0003723">
    <property type="term" value="F:RNA binding"/>
    <property type="evidence" value="ECO:0007669"/>
    <property type="project" value="InterPro"/>
</dbReference>
<dbReference type="InterPro" id="IPR011990">
    <property type="entry name" value="TPR-like_helical_dom_sf"/>
</dbReference>
<evidence type="ECO:0000256" key="2">
    <source>
        <dbReference type="PROSITE-ProRule" id="PRU00708"/>
    </source>
</evidence>
<keyword evidence="1" id="KW-0677">Repeat</keyword>
<feature type="repeat" description="PPR" evidence="2">
    <location>
        <begin position="138"/>
        <end position="172"/>
    </location>
</feature>
<evidence type="ECO:0000256" key="1">
    <source>
        <dbReference type="ARBA" id="ARBA00022737"/>
    </source>
</evidence>
<dbReference type="PANTHER" id="PTHR24015:SF344">
    <property type="entry name" value="OS07G0203900 PROTEIN"/>
    <property type="match status" value="1"/>
</dbReference>
<feature type="repeat" description="PPR" evidence="2">
    <location>
        <begin position="6"/>
        <end position="36"/>
    </location>
</feature>
<dbReference type="EMBL" id="KK198762">
    <property type="protein sequence ID" value="KCW52656.1"/>
    <property type="molecule type" value="Genomic_DNA"/>
</dbReference>